<evidence type="ECO:0000313" key="6">
    <source>
        <dbReference type="EMBL" id="GJT96488.1"/>
    </source>
</evidence>
<organism evidence="6 7">
    <name type="scientific">Tanacetum coccineum</name>
    <dbReference type="NCBI Taxonomy" id="301880"/>
    <lineage>
        <taxon>Eukaryota</taxon>
        <taxon>Viridiplantae</taxon>
        <taxon>Streptophyta</taxon>
        <taxon>Embryophyta</taxon>
        <taxon>Tracheophyta</taxon>
        <taxon>Spermatophyta</taxon>
        <taxon>Magnoliopsida</taxon>
        <taxon>eudicotyledons</taxon>
        <taxon>Gunneridae</taxon>
        <taxon>Pentapetalae</taxon>
        <taxon>asterids</taxon>
        <taxon>campanulids</taxon>
        <taxon>Asterales</taxon>
        <taxon>Asteraceae</taxon>
        <taxon>Asteroideae</taxon>
        <taxon>Anthemideae</taxon>
        <taxon>Anthemidinae</taxon>
        <taxon>Tanacetum</taxon>
    </lineage>
</organism>
<dbReference type="EMBL" id="BQNB010020485">
    <property type="protein sequence ID" value="GJT96488.1"/>
    <property type="molecule type" value="Genomic_DNA"/>
</dbReference>
<dbReference type="Pfam" id="PF22936">
    <property type="entry name" value="Pol_BBD"/>
    <property type="match status" value="1"/>
</dbReference>
<evidence type="ECO:0000256" key="1">
    <source>
        <dbReference type="ARBA" id="ARBA00022670"/>
    </source>
</evidence>
<feature type="region of interest" description="Disordered" evidence="4">
    <location>
        <begin position="23"/>
        <end position="42"/>
    </location>
</feature>
<evidence type="ECO:0000256" key="2">
    <source>
        <dbReference type="ARBA" id="ARBA00022723"/>
    </source>
</evidence>
<dbReference type="InterPro" id="IPR001584">
    <property type="entry name" value="Integrase_cat-core"/>
</dbReference>
<keyword evidence="1" id="KW-0645">Protease</keyword>
<reference evidence="6" key="2">
    <citation type="submission" date="2022-01" db="EMBL/GenBank/DDBJ databases">
        <authorList>
            <person name="Yamashiro T."/>
            <person name="Shiraishi A."/>
            <person name="Satake H."/>
            <person name="Nakayama K."/>
        </authorList>
    </citation>
    <scope>NUCLEOTIDE SEQUENCE</scope>
</reference>
<dbReference type="Pfam" id="PF00665">
    <property type="entry name" value="rve"/>
    <property type="match status" value="1"/>
</dbReference>
<protein>
    <submittedName>
        <fullName evidence="6">Ribonuclease H-like domain-containing protein</fullName>
    </submittedName>
</protein>
<keyword evidence="3" id="KW-0378">Hydrolase</keyword>
<keyword evidence="2" id="KW-0479">Metal-binding</keyword>
<dbReference type="InterPro" id="IPR054722">
    <property type="entry name" value="PolX-like_BBD"/>
</dbReference>
<sequence>MDNYPSLDDFVDVNEYVSESVVEKPTFKTNEPETSRKENRSPIIEDWVSDSDEENVLKVKTVEMFNKPSFAKINFVKSSEQVKSPRKTSIDKNRQTHLRSLEEQEKLEPIDVNTVKGTRVNTARPKAVLSAVKGNKRNAVKASACWVWRPKHKVLDHGNLQQDLKNKGLIDSGCSKHMTGNRSYLTDYEEINGGFVSFGGNCKGGKITRKGKIKTGKLDFKDVYFVKELKFNLFSVSQMSDKKNGILFTNTECVVLSPDFKLTDESHVLLKVPRKDNMYNVDLKNVVPQGGLTCLFAKATPDQSNLWHKRLGHKGKQHRASCKTKTVSSISQPLQMLHMDLFGLTFVKSLTKKMYCLVFTDDFSRFSAVFFLATKDKTSEILKTFITGIENLIDLRVKVIRCDNGTEFKNRVMNQFCEMKGRKPALSFMRPFGCPVTILNTIDHLGSGPNWLFDIDALTNSMNYKPVVARNQSNGNAGTKACDDAGKARMETLPDKDYILLPMWPADLLFFKNSKESSDARFKPSREEEKIDTEDLGNENEASGKDSEVPSIEEPREDQRVNQELNASINSTNNINTASDGNNTNNVNAVSSTVNAAVTKVNAVDPKTNIELLSDPNMPELEDIVYSDDDEDVGAEADMNNLDAFMPVRPIPTTRIHKDHLVDQIIGDLNSAPQTRRMTKNLKEHEPKKVIQALKDPSWIDAMPDEPLQFKLQKVWTMVDLPNGKRAIGTKWVYRNKKDERGIVIKNKAILVAQGYTQEERIDYNEVLPELKQLVYS</sequence>
<dbReference type="Pfam" id="PF07727">
    <property type="entry name" value="RVT_2"/>
    <property type="match status" value="1"/>
</dbReference>
<keyword evidence="7" id="KW-1185">Reference proteome</keyword>
<name>A0ABQ5IAR8_9ASTR</name>
<reference evidence="6" key="1">
    <citation type="journal article" date="2022" name="Int. J. Mol. Sci.">
        <title>Draft Genome of Tanacetum Coccineum: Genomic Comparison of Closely Related Tanacetum-Family Plants.</title>
        <authorList>
            <person name="Yamashiro T."/>
            <person name="Shiraishi A."/>
            <person name="Nakayama K."/>
            <person name="Satake H."/>
        </authorList>
    </citation>
    <scope>NUCLEOTIDE SEQUENCE</scope>
</reference>
<dbReference type="InterPro" id="IPR012337">
    <property type="entry name" value="RNaseH-like_sf"/>
</dbReference>
<dbReference type="InterPro" id="IPR039537">
    <property type="entry name" value="Retrotran_Ty1/copia-like"/>
</dbReference>
<accession>A0ABQ5IAR8</accession>
<proteinExistence type="predicted"/>
<dbReference type="PANTHER" id="PTHR42648">
    <property type="entry name" value="TRANSPOSASE, PUTATIVE-RELATED"/>
    <property type="match status" value="1"/>
</dbReference>
<dbReference type="PROSITE" id="PS50994">
    <property type="entry name" value="INTEGRASE"/>
    <property type="match status" value="1"/>
</dbReference>
<feature type="domain" description="Integrase catalytic" evidence="5">
    <location>
        <begin position="329"/>
        <end position="427"/>
    </location>
</feature>
<comment type="caution">
    <text evidence="6">The sequence shown here is derived from an EMBL/GenBank/DDBJ whole genome shotgun (WGS) entry which is preliminary data.</text>
</comment>
<dbReference type="PANTHER" id="PTHR42648:SF32">
    <property type="entry name" value="RIBONUCLEASE H-LIKE DOMAIN, GAG-PRE-INTEGRASE DOMAIN PROTEIN-RELATED"/>
    <property type="match status" value="1"/>
</dbReference>
<feature type="region of interest" description="Disordered" evidence="4">
    <location>
        <begin position="517"/>
        <end position="560"/>
    </location>
</feature>
<feature type="compositionally biased region" description="Basic and acidic residues" evidence="4">
    <location>
        <begin position="517"/>
        <end position="529"/>
    </location>
</feature>
<feature type="compositionally biased region" description="Basic and acidic residues" evidence="4">
    <location>
        <begin position="23"/>
        <end position="40"/>
    </location>
</feature>
<dbReference type="SUPFAM" id="SSF53098">
    <property type="entry name" value="Ribonuclease H-like"/>
    <property type="match status" value="1"/>
</dbReference>
<evidence type="ECO:0000259" key="5">
    <source>
        <dbReference type="PROSITE" id="PS50994"/>
    </source>
</evidence>
<evidence type="ECO:0000256" key="3">
    <source>
        <dbReference type="ARBA" id="ARBA00022801"/>
    </source>
</evidence>
<dbReference type="InterPro" id="IPR013103">
    <property type="entry name" value="RVT_2"/>
</dbReference>
<dbReference type="Proteomes" id="UP001151760">
    <property type="component" value="Unassembled WGS sequence"/>
</dbReference>
<gene>
    <name evidence="6" type="ORF">Tco_1092006</name>
</gene>
<evidence type="ECO:0000313" key="7">
    <source>
        <dbReference type="Proteomes" id="UP001151760"/>
    </source>
</evidence>
<evidence type="ECO:0000256" key="4">
    <source>
        <dbReference type="SAM" id="MobiDB-lite"/>
    </source>
</evidence>
<dbReference type="InterPro" id="IPR036397">
    <property type="entry name" value="RNaseH_sf"/>
</dbReference>
<dbReference type="Gene3D" id="3.30.420.10">
    <property type="entry name" value="Ribonuclease H-like superfamily/Ribonuclease H"/>
    <property type="match status" value="1"/>
</dbReference>
<feature type="compositionally biased region" description="Basic and acidic residues" evidence="4">
    <location>
        <begin position="542"/>
        <end position="560"/>
    </location>
</feature>